<dbReference type="EMBL" id="CP082237">
    <property type="protein sequence ID" value="QZT34017.1"/>
    <property type="molecule type" value="Genomic_DNA"/>
</dbReference>
<proteinExistence type="predicted"/>
<dbReference type="Proteomes" id="UP000010716">
    <property type="component" value="Unassembled WGS sequence"/>
</dbReference>
<evidence type="ECO:0000313" key="1">
    <source>
        <dbReference type="EMBL" id="EGL82064.1"/>
    </source>
</evidence>
<organism evidence="1 3">
    <name type="scientific">Caldalkalibacillus thermarum (strain TA2.A1)</name>
    <dbReference type="NCBI Taxonomy" id="986075"/>
    <lineage>
        <taxon>Bacteria</taxon>
        <taxon>Bacillati</taxon>
        <taxon>Bacillota</taxon>
        <taxon>Bacilli</taxon>
        <taxon>Bacillales</taxon>
        <taxon>Bacillaceae</taxon>
        <taxon>Caldalkalibacillus</taxon>
    </lineage>
</organism>
<evidence type="ECO:0000313" key="4">
    <source>
        <dbReference type="Proteomes" id="UP000825179"/>
    </source>
</evidence>
<protein>
    <submittedName>
        <fullName evidence="1">Uncharacterized protein</fullName>
    </submittedName>
</protein>
<dbReference type="AlphaFoldDB" id="F5L9C2"/>
<evidence type="ECO:0000313" key="2">
    <source>
        <dbReference type="EMBL" id="QZT34017.1"/>
    </source>
</evidence>
<evidence type="ECO:0000313" key="3">
    <source>
        <dbReference type="Proteomes" id="UP000010716"/>
    </source>
</evidence>
<name>F5L9C2_CALTT</name>
<reference evidence="2" key="3">
    <citation type="submission" date="2021-08" db="EMBL/GenBank/DDBJ databases">
        <authorList>
            <person name="de Jong S."/>
            <person name="van den Broek M."/>
            <person name="Merkel A."/>
            <person name="de la Torre Cortes P."/>
            <person name="Kalamorz F."/>
            <person name="Cook G."/>
            <person name="van Loosdrecht M."/>
            <person name="McMillan D."/>
        </authorList>
    </citation>
    <scope>NUCLEOTIDE SEQUENCE</scope>
    <source>
        <strain evidence="2">TA2.A1</strain>
    </source>
</reference>
<dbReference type="KEGG" id="cthu:HUR95_00835"/>
<dbReference type="EMBL" id="AFCE01000156">
    <property type="protein sequence ID" value="EGL82064.1"/>
    <property type="molecule type" value="Genomic_DNA"/>
</dbReference>
<dbReference type="Proteomes" id="UP000825179">
    <property type="component" value="Chromosome"/>
</dbReference>
<keyword evidence="4" id="KW-1185">Reference proteome</keyword>
<reference evidence="2 4" key="2">
    <citation type="journal article" date="2020" name="Extremophiles">
        <title>Genomic analysis of Caldalkalibacillus thermarum TA2.A1 reveals aerobic alkaliphilic metabolism and evolutionary hallmarks linking alkaliphilic bacteria and plant life.</title>
        <authorList>
            <person name="de Jong S.I."/>
            <person name="van den Broek M.A."/>
            <person name="Merkel A.Y."/>
            <person name="de la Torre Cortes P."/>
            <person name="Kalamorz F."/>
            <person name="Cook G.M."/>
            <person name="van Loosdrecht M.C.M."/>
            <person name="McMillan D.G.G."/>
        </authorList>
    </citation>
    <scope>NUCLEOTIDE SEQUENCE [LARGE SCALE GENOMIC DNA]</scope>
    <source>
        <strain evidence="2 4">TA2.A1</strain>
    </source>
</reference>
<reference evidence="1 3" key="1">
    <citation type="journal article" date="2011" name="J. Bacteriol.">
        <title>Draft genome sequence of the thermoalkaliphilic Caldalkalibacillus thermarum strain TA2.A1.</title>
        <authorList>
            <person name="Kalamorz F."/>
            <person name="Keis S."/>
            <person name="McMillan D.G."/>
            <person name="Olsson K."/>
            <person name="Stanton J.A."/>
            <person name="Stockwell P."/>
            <person name="Black M.A."/>
            <person name="Klingeman D.M."/>
            <person name="Land M.L."/>
            <person name="Han C.S."/>
            <person name="Martin S.L."/>
            <person name="Becher S.A."/>
            <person name="Peddie C.J."/>
            <person name="Morgan H.W."/>
            <person name="Matthies D."/>
            <person name="Preiss L."/>
            <person name="Meier T."/>
            <person name="Brown S.D."/>
            <person name="Cook G.M."/>
        </authorList>
    </citation>
    <scope>NUCLEOTIDE SEQUENCE [LARGE SCALE GENOMIC DNA]</scope>
    <source>
        <strain evidence="1 3">TA2.A1</strain>
    </source>
</reference>
<accession>F5L9C2</accession>
<sequence length="76" mass="8707">MGNVPDSVWLAVWRDVERRIELLRNFADRFGGTGSMSVSIVNQKKEVKQMIDWMKQNGLSVDSLEKELDQIDVPAE</sequence>
<gene>
    <name evidence="1" type="ORF">CathTA2_2427</name>
    <name evidence="2" type="ORF">HUR95_00835</name>
</gene>
<dbReference type="RefSeq" id="WP_007505797.1">
    <property type="nucleotide sequence ID" value="NZ_AFCE01000156.1"/>
</dbReference>